<protein>
    <recommendedName>
        <fullName evidence="1">Rhodopsin</fullName>
    </recommendedName>
</protein>
<comment type="subcellular location">
    <subcellularLocation>
        <location evidence="2">Cell projection</location>
        <location evidence="2">Rhabdomere membrane</location>
        <topology evidence="2">Multi-pass membrane protein</topology>
    </subcellularLocation>
</comment>
<evidence type="ECO:0000313" key="3">
    <source>
        <dbReference type="EMBL" id="KAF3943254.1"/>
    </source>
</evidence>
<sequence>MLTEKRPPAVVGYLLKMGIWTAHRNYLESERVLDSILVRNKKLMIRIVGSLIIAINIENIRLLLKQVLENEKSEISFRFVNCNQSTIHLTKATGTNSDLYKKWEVVRISMVMSLMTEGCFHILLGYPPQGYPPQGYPPQAYPPAGYPPPGGYAPAGYPPPGGYPPPAYPPPGGYPPPYSYPTPSAPPYHSGHGPGMGTLLAGGAAAAAAVYGAHQLSHGAHHLGHGGHHGFGHGKFKHGKFKHGKFGKRWKHGGFGKHKFKRWK</sequence>
<evidence type="ECO:0000256" key="1">
    <source>
        <dbReference type="ARBA" id="ARBA00013487"/>
    </source>
</evidence>
<accession>A0A8J4Q916</accession>
<dbReference type="PANTHER" id="PTHR31248:SF24">
    <property type="entry name" value="GLYCINE-RICH PROTEIN A3"/>
    <property type="match status" value="1"/>
</dbReference>
<organism evidence="3 4">
    <name type="scientific">Castanea mollissima</name>
    <name type="common">Chinese chestnut</name>
    <dbReference type="NCBI Taxonomy" id="60419"/>
    <lineage>
        <taxon>Eukaryota</taxon>
        <taxon>Viridiplantae</taxon>
        <taxon>Streptophyta</taxon>
        <taxon>Embryophyta</taxon>
        <taxon>Tracheophyta</taxon>
        <taxon>Spermatophyta</taxon>
        <taxon>Magnoliopsida</taxon>
        <taxon>eudicotyledons</taxon>
        <taxon>Gunneridae</taxon>
        <taxon>Pentapetalae</taxon>
        <taxon>rosids</taxon>
        <taxon>fabids</taxon>
        <taxon>Fagales</taxon>
        <taxon>Fagaceae</taxon>
        <taxon>Castanea</taxon>
    </lineage>
</organism>
<name>A0A8J4Q916_9ROSI</name>
<reference evidence="3" key="1">
    <citation type="submission" date="2020-03" db="EMBL/GenBank/DDBJ databases">
        <title>Castanea mollissima Vanexum genome sequencing.</title>
        <authorList>
            <person name="Staton M."/>
        </authorList>
    </citation>
    <scope>NUCLEOTIDE SEQUENCE</scope>
    <source>
        <tissue evidence="3">Leaf</tissue>
    </source>
</reference>
<proteinExistence type="predicted"/>
<dbReference type="PANTHER" id="PTHR31248">
    <property type="entry name" value="DOMAIN PROTEIN, PUTATIVE (AFU_ORTHOLOGUE AFUA_5G04290)-RELATED"/>
    <property type="match status" value="1"/>
</dbReference>
<gene>
    <name evidence="3" type="ORF">CMV_030167</name>
</gene>
<dbReference type="PRINTS" id="PR00239">
    <property type="entry name" value="RHODOPSNTAIL"/>
</dbReference>
<dbReference type="EMBL" id="JRKL02013015">
    <property type="protein sequence ID" value="KAF3943254.1"/>
    <property type="molecule type" value="Genomic_DNA"/>
</dbReference>
<keyword evidence="4" id="KW-1185">Reference proteome</keyword>
<dbReference type="AlphaFoldDB" id="A0A8J4Q916"/>
<dbReference type="InterPro" id="IPR006031">
    <property type="entry name" value="XYPPX"/>
</dbReference>
<dbReference type="Pfam" id="PF02162">
    <property type="entry name" value="XYPPX"/>
    <property type="match status" value="1"/>
</dbReference>
<comment type="caution">
    <text evidence="3">The sequence shown here is derived from an EMBL/GenBank/DDBJ whole genome shotgun (WGS) entry which is preliminary data.</text>
</comment>
<dbReference type="Proteomes" id="UP000737018">
    <property type="component" value="Unassembled WGS sequence"/>
</dbReference>
<evidence type="ECO:0000313" key="4">
    <source>
        <dbReference type="Proteomes" id="UP000737018"/>
    </source>
</evidence>
<evidence type="ECO:0000256" key="2">
    <source>
        <dbReference type="ARBA" id="ARBA00043946"/>
    </source>
</evidence>